<dbReference type="PROSITE" id="PS50893">
    <property type="entry name" value="ABC_TRANSPORTER_2"/>
    <property type="match status" value="1"/>
</dbReference>
<organism evidence="5 6">
    <name type="scientific">Tumebacillus lacus</name>
    <dbReference type="NCBI Taxonomy" id="2995335"/>
    <lineage>
        <taxon>Bacteria</taxon>
        <taxon>Bacillati</taxon>
        <taxon>Bacillota</taxon>
        <taxon>Bacilli</taxon>
        <taxon>Bacillales</taxon>
        <taxon>Alicyclobacillaceae</taxon>
        <taxon>Tumebacillus</taxon>
    </lineage>
</organism>
<dbReference type="InterPro" id="IPR015855">
    <property type="entry name" value="ABC_transpr_MalK-like"/>
</dbReference>
<dbReference type="Gene3D" id="2.40.50.140">
    <property type="entry name" value="Nucleic acid-binding proteins"/>
    <property type="match status" value="1"/>
</dbReference>
<dbReference type="CDD" id="cd03301">
    <property type="entry name" value="ABC_MalK_N"/>
    <property type="match status" value="1"/>
</dbReference>
<dbReference type="Gene3D" id="2.40.50.100">
    <property type="match status" value="1"/>
</dbReference>
<dbReference type="InterPro" id="IPR003439">
    <property type="entry name" value="ABC_transporter-like_ATP-bd"/>
</dbReference>
<protein>
    <submittedName>
        <fullName evidence="5">Sn-glycerol-3-phosphate ABC transporter ATP-binding protein UgpC</fullName>
    </submittedName>
</protein>
<dbReference type="InterPro" id="IPR003593">
    <property type="entry name" value="AAA+_ATPase"/>
</dbReference>
<evidence type="ECO:0000256" key="3">
    <source>
        <dbReference type="ARBA" id="ARBA00022840"/>
    </source>
</evidence>
<dbReference type="SMART" id="SM00382">
    <property type="entry name" value="AAA"/>
    <property type="match status" value="1"/>
</dbReference>
<accession>A0ABT3X5C7</accession>
<evidence type="ECO:0000259" key="4">
    <source>
        <dbReference type="PROSITE" id="PS50893"/>
    </source>
</evidence>
<keyword evidence="2" id="KW-0547">Nucleotide-binding</keyword>
<dbReference type="GO" id="GO:0005524">
    <property type="term" value="F:ATP binding"/>
    <property type="evidence" value="ECO:0007669"/>
    <property type="project" value="UniProtKB-KW"/>
</dbReference>
<keyword evidence="6" id="KW-1185">Reference proteome</keyword>
<dbReference type="InterPro" id="IPR005116">
    <property type="entry name" value="Transp-assoc_OB_typ1"/>
</dbReference>
<dbReference type="Pfam" id="PF03459">
    <property type="entry name" value="TOBE"/>
    <property type="match status" value="1"/>
</dbReference>
<evidence type="ECO:0000256" key="1">
    <source>
        <dbReference type="ARBA" id="ARBA00022448"/>
    </source>
</evidence>
<reference evidence="5 6" key="1">
    <citation type="submission" date="2022-11" db="EMBL/GenBank/DDBJ databases">
        <title>Study of microbial diversity in lake waters.</title>
        <authorList>
            <person name="Zhang J."/>
        </authorList>
    </citation>
    <scope>NUCLEOTIDE SEQUENCE [LARGE SCALE GENOMIC DNA]</scope>
    <source>
        <strain evidence="5 6">DT12</strain>
    </source>
</reference>
<sequence>MARVQLKHVYKRYTADVATVKDFNLDIADREFLVLVGPSGCGKSTTLRMIAGLEEITEGELLIGDRLVNDVHPKDRDIAMVFQNYALYPHMSIYENMAFGLKLRKVSKAEIDKRVRDAAKILDIEHLLDRKPKALSGGQRQRVALGRAIVREPQVFLMDEPLSNLDAKLRVQMRAEIAKLHQRLQTTVIYVTHDQTEAMTMGDRIVVMKDGLIQQVGTPQEIYNHPNNVFVASFIGSPSMNFLRGNLVEEGGALFFRAEGANVRLPEGRYAALREAGVVGKEVILGIRPENVHDEPMVLDTFPDSTVQADVEVVELLGAESYVYLNLAGQSLVARVAARSEIKPLTKVSLALDINKIHVFHADTEQAIF</sequence>
<dbReference type="InterPro" id="IPR008995">
    <property type="entry name" value="Mo/tungstate-bd_C_term_dom"/>
</dbReference>
<dbReference type="Pfam" id="PF00005">
    <property type="entry name" value="ABC_tran"/>
    <property type="match status" value="1"/>
</dbReference>
<proteinExistence type="predicted"/>
<dbReference type="PANTHER" id="PTHR43875:SF1">
    <property type="entry name" value="OSMOPROTECTIVE COMPOUNDS UPTAKE ATP-BINDING PROTEIN GGTA"/>
    <property type="match status" value="1"/>
</dbReference>
<evidence type="ECO:0000313" key="6">
    <source>
        <dbReference type="Proteomes" id="UP001208017"/>
    </source>
</evidence>
<dbReference type="InterPro" id="IPR012340">
    <property type="entry name" value="NA-bd_OB-fold"/>
</dbReference>
<comment type="caution">
    <text evidence="5">The sequence shown here is derived from an EMBL/GenBank/DDBJ whole genome shotgun (WGS) entry which is preliminary data.</text>
</comment>
<name>A0ABT3X5C7_9BACL</name>
<dbReference type="SUPFAM" id="SSF50331">
    <property type="entry name" value="MOP-like"/>
    <property type="match status" value="1"/>
</dbReference>
<dbReference type="InterPro" id="IPR040582">
    <property type="entry name" value="OB_MalK-like"/>
</dbReference>
<dbReference type="EMBL" id="JAPMLT010000009">
    <property type="protein sequence ID" value="MCX7571167.1"/>
    <property type="molecule type" value="Genomic_DNA"/>
</dbReference>
<evidence type="ECO:0000313" key="5">
    <source>
        <dbReference type="EMBL" id="MCX7571167.1"/>
    </source>
</evidence>
<dbReference type="InterPro" id="IPR047641">
    <property type="entry name" value="ABC_transpr_MalK/UgpC-like"/>
</dbReference>
<dbReference type="SUPFAM" id="SSF52540">
    <property type="entry name" value="P-loop containing nucleoside triphosphate hydrolases"/>
    <property type="match status" value="1"/>
</dbReference>
<dbReference type="NCBIfam" id="NF008653">
    <property type="entry name" value="PRK11650.1"/>
    <property type="match status" value="1"/>
</dbReference>
<keyword evidence="1" id="KW-0813">Transport</keyword>
<keyword evidence="3 5" id="KW-0067">ATP-binding</keyword>
<dbReference type="PANTHER" id="PTHR43875">
    <property type="entry name" value="MALTODEXTRIN IMPORT ATP-BINDING PROTEIN MSMX"/>
    <property type="match status" value="1"/>
</dbReference>
<dbReference type="Proteomes" id="UP001208017">
    <property type="component" value="Unassembled WGS sequence"/>
</dbReference>
<dbReference type="InterPro" id="IPR017871">
    <property type="entry name" value="ABC_transporter-like_CS"/>
</dbReference>
<feature type="domain" description="ABC transporter" evidence="4">
    <location>
        <begin position="4"/>
        <end position="235"/>
    </location>
</feature>
<dbReference type="Pfam" id="PF17912">
    <property type="entry name" value="OB_MalK"/>
    <property type="match status" value="1"/>
</dbReference>
<dbReference type="InterPro" id="IPR027417">
    <property type="entry name" value="P-loop_NTPase"/>
</dbReference>
<dbReference type="Gene3D" id="3.40.50.300">
    <property type="entry name" value="P-loop containing nucleotide triphosphate hydrolases"/>
    <property type="match status" value="1"/>
</dbReference>
<dbReference type="RefSeq" id="WP_267152416.1">
    <property type="nucleotide sequence ID" value="NZ_JAPMLT010000009.1"/>
</dbReference>
<gene>
    <name evidence="5" type="primary">ugpC</name>
    <name evidence="5" type="ORF">OS242_14540</name>
</gene>
<dbReference type="PROSITE" id="PS00211">
    <property type="entry name" value="ABC_TRANSPORTER_1"/>
    <property type="match status" value="1"/>
</dbReference>
<evidence type="ECO:0000256" key="2">
    <source>
        <dbReference type="ARBA" id="ARBA00022741"/>
    </source>
</evidence>